<proteinExistence type="inferred from homology"/>
<dbReference type="Proteomes" id="UP000298652">
    <property type="component" value="Chromosome 2"/>
</dbReference>
<accession>A0A4U6VT94</accession>
<organism evidence="7 8">
    <name type="scientific">Setaria viridis</name>
    <name type="common">Green bristlegrass</name>
    <name type="synonym">Setaria italica subsp. viridis</name>
    <dbReference type="NCBI Taxonomy" id="4556"/>
    <lineage>
        <taxon>Eukaryota</taxon>
        <taxon>Viridiplantae</taxon>
        <taxon>Streptophyta</taxon>
        <taxon>Embryophyta</taxon>
        <taxon>Tracheophyta</taxon>
        <taxon>Spermatophyta</taxon>
        <taxon>Magnoliopsida</taxon>
        <taxon>Liliopsida</taxon>
        <taxon>Poales</taxon>
        <taxon>Poaceae</taxon>
        <taxon>PACMAD clade</taxon>
        <taxon>Panicoideae</taxon>
        <taxon>Panicodae</taxon>
        <taxon>Paniceae</taxon>
        <taxon>Cenchrinae</taxon>
        <taxon>Setaria</taxon>
    </lineage>
</organism>
<dbReference type="InterPro" id="IPR013763">
    <property type="entry name" value="Cyclin-like_dom"/>
</dbReference>
<evidence type="ECO:0000313" key="8">
    <source>
        <dbReference type="Proteomes" id="UP000298652"/>
    </source>
</evidence>
<name>A0A4U6VT94_SETVI</name>
<dbReference type="GO" id="GO:0051301">
    <property type="term" value="P:cell division"/>
    <property type="evidence" value="ECO:0007669"/>
    <property type="project" value="UniProtKB-KW"/>
</dbReference>
<dbReference type="PANTHER" id="PTHR10177">
    <property type="entry name" value="CYCLINS"/>
    <property type="match status" value="1"/>
</dbReference>
<dbReference type="InterPro" id="IPR006671">
    <property type="entry name" value="Cyclin_N"/>
</dbReference>
<evidence type="ECO:0000256" key="3">
    <source>
        <dbReference type="ARBA" id="ARBA00023306"/>
    </source>
</evidence>
<dbReference type="InterPro" id="IPR036915">
    <property type="entry name" value="Cyclin-like_sf"/>
</dbReference>
<evidence type="ECO:0000256" key="1">
    <source>
        <dbReference type="ARBA" id="ARBA00009065"/>
    </source>
</evidence>
<dbReference type="Gene3D" id="1.10.472.10">
    <property type="entry name" value="Cyclin-like"/>
    <property type="match status" value="2"/>
</dbReference>
<keyword evidence="4" id="KW-0195">Cyclin</keyword>
<feature type="domain" description="Cyclin-like" evidence="6">
    <location>
        <begin position="84"/>
        <end position="181"/>
    </location>
</feature>
<protein>
    <recommendedName>
        <fullName evidence="6">Cyclin-like domain-containing protein</fullName>
    </recommendedName>
</protein>
<dbReference type="OMA" id="HLDLYHE"/>
<evidence type="ECO:0000259" key="6">
    <source>
        <dbReference type="SMART" id="SM00385"/>
    </source>
</evidence>
<keyword evidence="8" id="KW-1185">Reference proteome</keyword>
<comment type="similarity">
    <text evidence="1">Belongs to the cyclin family. Cyclin D subfamily.</text>
</comment>
<feature type="compositionally biased region" description="Low complexity" evidence="5">
    <location>
        <begin position="320"/>
        <end position="333"/>
    </location>
</feature>
<gene>
    <name evidence="7" type="ORF">SEVIR_2G148600v2</name>
</gene>
<evidence type="ECO:0000313" key="7">
    <source>
        <dbReference type="EMBL" id="TKW32114.1"/>
    </source>
</evidence>
<dbReference type="Pfam" id="PF00134">
    <property type="entry name" value="Cyclin_N"/>
    <property type="match status" value="1"/>
</dbReference>
<evidence type="ECO:0000256" key="5">
    <source>
        <dbReference type="SAM" id="MobiDB-lite"/>
    </source>
</evidence>
<dbReference type="EMBL" id="CM016553">
    <property type="protein sequence ID" value="TKW32114.1"/>
    <property type="molecule type" value="Genomic_DNA"/>
</dbReference>
<feature type="region of interest" description="Disordered" evidence="5">
    <location>
        <begin position="320"/>
        <end position="382"/>
    </location>
</feature>
<keyword evidence="3" id="KW-0131">Cell cycle</keyword>
<dbReference type="SUPFAM" id="SSF47954">
    <property type="entry name" value="Cyclin-like"/>
    <property type="match status" value="1"/>
</dbReference>
<sequence>MEAFAALFDPLYCPEEHLDLYHEEPVEDAEDQWPDRHEQRPAALDDELPALFEALRAKEGVVVPAGEGEDDGYGGAAGREAAVGWACRAAARLGFSALTAALAVAYLDRCFLAGGALRLGDRPWMARLAAVACVALAAKVEETRVPLLLDLQLCAAAGADPADAYVFEAKTVRRMELLVLSALGWRMHPVTPFSYLQPVLADAAMRLHNCEGVLLAVMADWRWPRHRPSAWATAALLATAGGGDDDSELLALINAPEDEAAECAKVISEVTGMSFLAGDAGAGAGNKRKHAAARMYSPPLSPSGVIGALSCFSCESSSSATADSRPASTSAAAGTWPASVSSSPEPPGRAPKRAAVAAAPPVPHPLPPDEESRDAWPSTCAA</sequence>
<dbReference type="FunFam" id="1.10.472.10:FF:000114">
    <property type="entry name" value="Cyclin-D5-1"/>
    <property type="match status" value="1"/>
</dbReference>
<keyword evidence="2" id="KW-0132">Cell division</keyword>
<reference evidence="7" key="1">
    <citation type="submission" date="2019-03" db="EMBL/GenBank/DDBJ databases">
        <title>WGS assembly of Setaria viridis.</title>
        <authorList>
            <person name="Huang P."/>
            <person name="Jenkins J."/>
            <person name="Grimwood J."/>
            <person name="Barry K."/>
            <person name="Healey A."/>
            <person name="Mamidi S."/>
            <person name="Sreedasyam A."/>
            <person name="Shu S."/>
            <person name="Feldman M."/>
            <person name="Wu J."/>
            <person name="Yu Y."/>
            <person name="Chen C."/>
            <person name="Johnson J."/>
            <person name="Rokhsar D."/>
            <person name="Baxter I."/>
            <person name="Schmutz J."/>
            <person name="Brutnell T."/>
            <person name="Kellogg E."/>
        </authorList>
    </citation>
    <scope>NUCLEOTIDE SEQUENCE [LARGE SCALE GENOMIC DNA]</scope>
</reference>
<dbReference type="SMART" id="SM00385">
    <property type="entry name" value="CYCLIN"/>
    <property type="match status" value="1"/>
</dbReference>
<evidence type="ECO:0000256" key="2">
    <source>
        <dbReference type="ARBA" id="ARBA00022618"/>
    </source>
</evidence>
<dbReference type="Gramene" id="TKW32114">
    <property type="protein sequence ID" value="TKW32114"/>
    <property type="gene ID" value="SEVIR_2G148600v2"/>
</dbReference>
<dbReference type="AlphaFoldDB" id="A0A4U6VT94"/>
<dbReference type="InterPro" id="IPR039361">
    <property type="entry name" value="Cyclin"/>
</dbReference>
<evidence type="ECO:0000256" key="4">
    <source>
        <dbReference type="RuleBase" id="RU000383"/>
    </source>
</evidence>